<reference evidence="2 3" key="1">
    <citation type="submission" date="2019-01" db="EMBL/GenBank/DDBJ databases">
        <title>Complete genome of a denitifying bacterium Halomons sp. BC-M4-5.</title>
        <authorList>
            <person name="Wang L."/>
            <person name="Shao Z."/>
        </authorList>
    </citation>
    <scope>NUCLEOTIDE SEQUENCE [LARGE SCALE GENOMIC DNA]</scope>
    <source>
        <strain evidence="2 3">BC-M4-5</strain>
    </source>
</reference>
<evidence type="ECO:0000313" key="3">
    <source>
        <dbReference type="Proteomes" id="UP000464013"/>
    </source>
</evidence>
<evidence type="ECO:0000313" key="2">
    <source>
        <dbReference type="EMBL" id="QHC48886.1"/>
    </source>
</evidence>
<feature type="transmembrane region" description="Helical" evidence="1">
    <location>
        <begin position="91"/>
        <end position="111"/>
    </location>
</feature>
<feature type="transmembrane region" description="Helical" evidence="1">
    <location>
        <begin position="21"/>
        <end position="40"/>
    </location>
</feature>
<dbReference type="Proteomes" id="UP000464013">
    <property type="component" value="Chromosome"/>
</dbReference>
<dbReference type="KEGG" id="htx:EKK97_03670"/>
<sequence>MSGRSFIRKIQEHAIWRSVAEVFFAVVFTFGPIALLSVPLTGGDGDLSRSTVGNNFWSYWTSGELALPILGLCGAIAALAVVNSRALNRGLIFLAWISALMLASACGYALSKSQGFTQGLYPQVVWFGFIAYGVLLFLWLILSVKANSGVERTNPDERANVLLKRKHEMLKEGGRNESA</sequence>
<proteinExistence type="predicted"/>
<gene>
    <name evidence="2" type="ORF">EKK97_03670</name>
</gene>
<accession>A0A6I6SJS9</accession>
<keyword evidence="3" id="KW-1185">Reference proteome</keyword>
<feature type="transmembrane region" description="Helical" evidence="1">
    <location>
        <begin position="65"/>
        <end position="84"/>
    </location>
</feature>
<protein>
    <submittedName>
        <fullName evidence="2">Uncharacterized protein</fullName>
    </submittedName>
</protein>
<dbReference type="RefSeq" id="WP_159549202.1">
    <property type="nucleotide sequence ID" value="NZ_CP035042.1"/>
</dbReference>
<keyword evidence="1" id="KW-0472">Membrane</keyword>
<dbReference type="EMBL" id="CP035042">
    <property type="protein sequence ID" value="QHC48886.1"/>
    <property type="molecule type" value="Genomic_DNA"/>
</dbReference>
<evidence type="ECO:0000256" key="1">
    <source>
        <dbReference type="SAM" id="Phobius"/>
    </source>
</evidence>
<organism evidence="2 3">
    <name type="scientific">Billgrantia tianxiuensis</name>
    <dbReference type="NCBI Taxonomy" id="2497861"/>
    <lineage>
        <taxon>Bacteria</taxon>
        <taxon>Pseudomonadati</taxon>
        <taxon>Pseudomonadota</taxon>
        <taxon>Gammaproteobacteria</taxon>
        <taxon>Oceanospirillales</taxon>
        <taxon>Halomonadaceae</taxon>
        <taxon>Billgrantia</taxon>
    </lineage>
</organism>
<dbReference type="AlphaFoldDB" id="A0A6I6SJS9"/>
<feature type="transmembrane region" description="Helical" evidence="1">
    <location>
        <begin position="123"/>
        <end position="142"/>
    </location>
</feature>
<keyword evidence="1" id="KW-1133">Transmembrane helix</keyword>
<keyword evidence="1" id="KW-0812">Transmembrane</keyword>
<name>A0A6I6SJS9_9GAMM</name>